<dbReference type="InterPro" id="IPR036770">
    <property type="entry name" value="Ankyrin_rpt-contain_sf"/>
</dbReference>
<dbReference type="GeneID" id="24126318"/>
<evidence type="ECO:0000313" key="7">
    <source>
        <dbReference type="Proteomes" id="UP000030745"/>
    </source>
</evidence>
<sequence>MSSSKTEKLLFADEVVDIEADYAVGHGATPVERPLPALQASRDAFRTRTLSMPVRRGHIGLKGYLRNSFFVKRLLWTTLVLFLLDGAAFGYYGYYMYEHDGADWWYEILHAYEAVDNISDSCAKWLKFGWTVYCAAPFVLFLGITGTGFRCFDLFKRASPKDEEAMEHRLAMQRISQKVQRTWYLQACEMICSFLMLYQVALLILGIITLVQSQFMAHMCAEVPAIVFCAGAIVTYMVMIVQITYFTRLRDHLKMQLGAFKEGELTGKAKAEPTMLDANTKLKKLVAEVKKRLYTAAELGNVDDLRQVLVFAQDNLGHDFAAQHYGSARLHWFFNFSKKNPMHVAAMNGNVVMLQLLHDAGFSVNALDKVARVRLSTGDFFWYLSQVFVKRVVISADESAKQIFKTTLVSPLHCAVSASRVDAVQWLIDHGADVNQVARSTVKHERVPPIFFVDHPNIMEMLLVANADHLHVPDPGGMNTVTALELAYLRGNYAVGAVLEDWGGDVALTPLHLAAGLNNVRKVKKILKYCIPDCLGEYGYSGFNRRTPLHWAAVSGSTDTLHLLLEKGANPNFQDAGGRTPLHWAARCNRVEAVQRLLRYGANPSIRDHESMTPILAGAFADNLSQELLSAIVQSGGNINDALADSGDAALHIAMKRGKKATALALLGAGADIMQVNGDGSRPLDCTTSTELQFAVKRAAGSRDVMISYTHSHMEFAKKLRTSLENNHITTWLDLMDPSGIGGGSVWREEIARGISNASCVVSILTEDYPKSEWCLKELALAKQVGTPVLALSTENVKIGEELQVYLYARQIVPFESAITAIEKSNPRNITYEYNEVAFARQFRSLLDGVRDEIEKKRQALAKTSGAHLGWTMVDTFLNNKTSTEAENAPFVFLASGDMHEDFVRQVYTELNPYCRVYVDHPSPDGDMTTRIHAAKEAILKCACFVIILSAKNQNELIQDQLAFAEDKGKPILPILLSDPTSYLGLAHQYTLSRNDVYHFAQNLGFSASMKSLMAGVRKAIPNGKRRVARSVLSPHTLMEPQDSIRWSFSSSHANTDL</sequence>
<dbReference type="InterPro" id="IPR002110">
    <property type="entry name" value="Ankyrin_rpt"/>
</dbReference>
<dbReference type="SUPFAM" id="SSF52200">
    <property type="entry name" value="Toll/Interleukin receptor TIR domain"/>
    <property type="match status" value="1"/>
</dbReference>
<feature type="repeat" description="ANK" evidence="3">
    <location>
        <begin position="337"/>
        <end position="369"/>
    </location>
</feature>
<keyword evidence="4" id="KW-1133">Transmembrane helix</keyword>
<keyword evidence="7" id="KW-1185">Reference proteome</keyword>
<feature type="repeat" description="ANK" evidence="3">
    <location>
        <begin position="407"/>
        <end position="439"/>
    </location>
</feature>
<dbReference type="InterPro" id="IPR000157">
    <property type="entry name" value="TIR_dom"/>
</dbReference>
<evidence type="ECO:0000259" key="5">
    <source>
        <dbReference type="PROSITE" id="PS50104"/>
    </source>
</evidence>
<feature type="repeat" description="ANK" evidence="3">
    <location>
        <begin position="544"/>
        <end position="576"/>
    </location>
</feature>
<accession>A0A067CPS5</accession>
<proteinExistence type="predicted"/>
<feature type="repeat" description="ANK" evidence="3">
    <location>
        <begin position="646"/>
        <end position="678"/>
    </location>
</feature>
<dbReference type="Pfam" id="PF13676">
    <property type="entry name" value="TIR_2"/>
    <property type="match status" value="1"/>
</dbReference>
<dbReference type="Pfam" id="PF12796">
    <property type="entry name" value="Ank_2"/>
    <property type="match status" value="1"/>
</dbReference>
<keyword evidence="4" id="KW-0472">Membrane</keyword>
<dbReference type="RefSeq" id="XP_012197825.1">
    <property type="nucleotide sequence ID" value="XM_012342435.1"/>
</dbReference>
<dbReference type="Gene3D" id="3.40.50.10140">
    <property type="entry name" value="Toll/interleukin-1 receptor homology (TIR) domain"/>
    <property type="match status" value="1"/>
</dbReference>
<dbReference type="VEuPathDB" id="FungiDB:SPRG_03838"/>
<dbReference type="Pfam" id="PF00023">
    <property type="entry name" value="Ank"/>
    <property type="match status" value="2"/>
</dbReference>
<dbReference type="Gene3D" id="1.25.40.20">
    <property type="entry name" value="Ankyrin repeat-containing domain"/>
    <property type="match status" value="3"/>
</dbReference>
<gene>
    <name evidence="6" type="ORF">SPRG_03838</name>
</gene>
<dbReference type="PROSITE" id="PS50297">
    <property type="entry name" value="ANK_REP_REGION"/>
    <property type="match status" value="5"/>
</dbReference>
<dbReference type="EMBL" id="KK583198">
    <property type="protein sequence ID" value="KDO31220.1"/>
    <property type="molecule type" value="Genomic_DNA"/>
</dbReference>
<dbReference type="SMART" id="SM00248">
    <property type="entry name" value="ANK"/>
    <property type="match status" value="7"/>
</dbReference>
<evidence type="ECO:0000256" key="4">
    <source>
        <dbReference type="SAM" id="Phobius"/>
    </source>
</evidence>
<dbReference type="AlphaFoldDB" id="A0A067CPS5"/>
<dbReference type="STRING" id="695850.A0A067CPS5"/>
<dbReference type="Proteomes" id="UP000030745">
    <property type="component" value="Unassembled WGS sequence"/>
</dbReference>
<dbReference type="PROSITE" id="PS50104">
    <property type="entry name" value="TIR"/>
    <property type="match status" value="1"/>
</dbReference>
<dbReference type="OMA" id="YRPVDCT"/>
<feature type="transmembrane region" description="Helical" evidence="4">
    <location>
        <begin position="74"/>
        <end position="94"/>
    </location>
</feature>
<dbReference type="GO" id="GO:0007165">
    <property type="term" value="P:signal transduction"/>
    <property type="evidence" value="ECO:0007669"/>
    <property type="project" value="InterPro"/>
</dbReference>
<reference evidence="6 7" key="1">
    <citation type="journal article" date="2013" name="PLoS Genet.">
        <title>Distinctive expansion of potential virulence genes in the genome of the oomycete fish pathogen Saprolegnia parasitica.</title>
        <authorList>
            <person name="Jiang R.H."/>
            <person name="de Bruijn I."/>
            <person name="Haas B.J."/>
            <person name="Belmonte R."/>
            <person name="Lobach L."/>
            <person name="Christie J."/>
            <person name="van den Ackerveken G."/>
            <person name="Bottin A."/>
            <person name="Bulone V."/>
            <person name="Diaz-Moreno S.M."/>
            <person name="Dumas B."/>
            <person name="Fan L."/>
            <person name="Gaulin E."/>
            <person name="Govers F."/>
            <person name="Grenville-Briggs L.J."/>
            <person name="Horner N.R."/>
            <person name="Levin J.Z."/>
            <person name="Mammella M."/>
            <person name="Meijer H.J."/>
            <person name="Morris P."/>
            <person name="Nusbaum C."/>
            <person name="Oome S."/>
            <person name="Phillips A.J."/>
            <person name="van Rooyen D."/>
            <person name="Rzeszutek E."/>
            <person name="Saraiva M."/>
            <person name="Secombes C.J."/>
            <person name="Seidl M.F."/>
            <person name="Snel B."/>
            <person name="Stassen J.H."/>
            <person name="Sykes S."/>
            <person name="Tripathy S."/>
            <person name="van den Berg H."/>
            <person name="Vega-Arreguin J.C."/>
            <person name="Wawra S."/>
            <person name="Young S.K."/>
            <person name="Zeng Q."/>
            <person name="Dieguez-Uribeondo J."/>
            <person name="Russ C."/>
            <person name="Tyler B.M."/>
            <person name="van West P."/>
        </authorList>
    </citation>
    <scope>NUCLEOTIDE SEQUENCE [LARGE SCALE GENOMIC DNA]</scope>
    <source>
        <strain evidence="6 7">CBS 223.65</strain>
    </source>
</reference>
<evidence type="ECO:0000256" key="1">
    <source>
        <dbReference type="ARBA" id="ARBA00022737"/>
    </source>
</evidence>
<feature type="transmembrane region" description="Helical" evidence="4">
    <location>
        <begin position="130"/>
        <end position="152"/>
    </location>
</feature>
<dbReference type="PANTHER" id="PTHR24198:SF165">
    <property type="entry name" value="ANKYRIN REPEAT-CONTAINING PROTEIN-RELATED"/>
    <property type="match status" value="1"/>
</dbReference>
<dbReference type="KEGG" id="spar:SPRG_03838"/>
<name>A0A067CPS5_SAPPC</name>
<evidence type="ECO:0000256" key="2">
    <source>
        <dbReference type="ARBA" id="ARBA00023043"/>
    </source>
</evidence>
<organism evidence="6 7">
    <name type="scientific">Saprolegnia parasitica (strain CBS 223.65)</name>
    <dbReference type="NCBI Taxonomy" id="695850"/>
    <lineage>
        <taxon>Eukaryota</taxon>
        <taxon>Sar</taxon>
        <taxon>Stramenopiles</taxon>
        <taxon>Oomycota</taxon>
        <taxon>Saprolegniomycetes</taxon>
        <taxon>Saprolegniales</taxon>
        <taxon>Saprolegniaceae</taxon>
        <taxon>Saprolegnia</taxon>
    </lineage>
</organism>
<dbReference type="OrthoDB" id="59652at2759"/>
<dbReference type="InterPro" id="IPR035897">
    <property type="entry name" value="Toll_tir_struct_dom_sf"/>
</dbReference>
<keyword evidence="4" id="KW-0812">Transmembrane</keyword>
<dbReference type="PROSITE" id="PS50088">
    <property type="entry name" value="ANK_REPEAT"/>
    <property type="match status" value="5"/>
</dbReference>
<dbReference type="SUPFAM" id="SSF48403">
    <property type="entry name" value="Ankyrin repeat"/>
    <property type="match status" value="2"/>
</dbReference>
<protein>
    <recommendedName>
        <fullName evidence="5">TIR domain-containing protein</fullName>
    </recommendedName>
</protein>
<feature type="domain" description="TIR" evidence="5">
    <location>
        <begin position="701"/>
        <end position="858"/>
    </location>
</feature>
<feature type="repeat" description="ANK" evidence="3">
    <location>
        <begin position="577"/>
        <end position="609"/>
    </location>
</feature>
<dbReference type="PANTHER" id="PTHR24198">
    <property type="entry name" value="ANKYRIN REPEAT AND PROTEIN KINASE DOMAIN-CONTAINING PROTEIN"/>
    <property type="match status" value="1"/>
</dbReference>
<feature type="transmembrane region" description="Helical" evidence="4">
    <location>
        <begin position="223"/>
        <end position="246"/>
    </location>
</feature>
<evidence type="ECO:0000313" key="6">
    <source>
        <dbReference type="EMBL" id="KDO31220.1"/>
    </source>
</evidence>
<keyword evidence="2 3" id="KW-0040">ANK repeat</keyword>
<keyword evidence="1" id="KW-0677">Repeat</keyword>
<evidence type="ECO:0000256" key="3">
    <source>
        <dbReference type="PROSITE-ProRule" id="PRU00023"/>
    </source>
</evidence>
<feature type="transmembrane region" description="Helical" evidence="4">
    <location>
        <begin position="183"/>
        <end position="211"/>
    </location>
</feature>